<feature type="signal peptide" evidence="5">
    <location>
        <begin position="1"/>
        <end position="19"/>
    </location>
</feature>
<dbReference type="SUPFAM" id="SSF47781">
    <property type="entry name" value="RuvA domain 2-like"/>
    <property type="match status" value="1"/>
</dbReference>
<dbReference type="GO" id="GO:0015627">
    <property type="term" value="C:type II protein secretion system complex"/>
    <property type="evidence" value="ECO:0007669"/>
    <property type="project" value="TreeGrafter"/>
</dbReference>
<protein>
    <recommendedName>
        <fullName evidence="3">Uncharacterized protein YbaV</fullName>
    </recommendedName>
</protein>
<organism evidence="6 7">
    <name type="scientific">Methylococcus geothermalis</name>
    <dbReference type="NCBI Taxonomy" id="2681310"/>
    <lineage>
        <taxon>Bacteria</taxon>
        <taxon>Pseudomonadati</taxon>
        <taxon>Pseudomonadota</taxon>
        <taxon>Gammaproteobacteria</taxon>
        <taxon>Methylococcales</taxon>
        <taxon>Methylococcaceae</taxon>
        <taxon>Methylococcus</taxon>
    </lineage>
</organism>
<dbReference type="AlphaFoldDB" id="A0A858Q635"/>
<dbReference type="FunFam" id="1.10.150.280:FF:000001">
    <property type="entry name" value="Competence protein ComEA helix-hairpin-helix repeat region"/>
    <property type="match status" value="1"/>
</dbReference>
<dbReference type="InterPro" id="IPR051675">
    <property type="entry name" value="Endo/Exo/Phosphatase_dom_1"/>
</dbReference>
<feature type="region of interest" description="Disordered" evidence="4">
    <location>
        <begin position="84"/>
        <end position="114"/>
    </location>
</feature>
<evidence type="ECO:0000313" key="7">
    <source>
        <dbReference type="Proteomes" id="UP000503004"/>
    </source>
</evidence>
<evidence type="ECO:0000256" key="3">
    <source>
        <dbReference type="ARBA" id="ARBA00070757"/>
    </source>
</evidence>
<evidence type="ECO:0000256" key="1">
    <source>
        <dbReference type="ARBA" id="ARBA00022729"/>
    </source>
</evidence>
<dbReference type="Proteomes" id="UP000503004">
    <property type="component" value="Chromosome"/>
</dbReference>
<accession>A0A858Q635</accession>
<keyword evidence="1 5" id="KW-0732">Signal</keyword>
<dbReference type="PANTHER" id="PTHR21180">
    <property type="entry name" value="ENDONUCLEASE/EXONUCLEASE/PHOSPHATASE FAMILY DOMAIN-CONTAINING PROTEIN 1"/>
    <property type="match status" value="1"/>
</dbReference>
<feature type="chain" id="PRO_5032425691" description="Uncharacterized protein YbaV" evidence="5">
    <location>
        <begin position="20"/>
        <end position="114"/>
    </location>
</feature>
<dbReference type="Gene3D" id="1.10.150.280">
    <property type="entry name" value="AF1531-like domain"/>
    <property type="match status" value="1"/>
</dbReference>
<evidence type="ECO:0000256" key="2">
    <source>
        <dbReference type="ARBA" id="ARBA00022737"/>
    </source>
</evidence>
<dbReference type="InterPro" id="IPR010994">
    <property type="entry name" value="RuvA_2-like"/>
</dbReference>
<dbReference type="Pfam" id="PF12836">
    <property type="entry name" value="HHH_3"/>
    <property type="match status" value="1"/>
</dbReference>
<proteinExistence type="predicted"/>
<dbReference type="InterPro" id="IPR004509">
    <property type="entry name" value="Competence_ComEA_HhH"/>
</dbReference>
<dbReference type="NCBIfam" id="TIGR00426">
    <property type="entry name" value="competence protein ComEA helix-hairpin-helix repeat region"/>
    <property type="match status" value="1"/>
</dbReference>
<keyword evidence="7" id="KW-1185">Reference proteome</keyword>
<dbReference type="RefSeq" id="WP_169602557.1">
    <property type="nucleotide sequence ID" value="NZ_CP046565.1"/>
</dbReference>
<reference evidence="7" key="1">
    <citation type="submission" date="2019-12" db="EMBL/GenBank/DDBJ databases">
        <authorList>
            <person name="Awala S.I."/>
            <person name="Rhee S.K."/>
        </authorList>
    </citation>
    <scope>NUCLEOTIDE SEQUENCE [LARGE SCALE GENOMIC DNA]</scope>
    <source>
        <strain evidence="7">IM1</strain>
    </source>
</reference>
<keyword evidence="2" id="KW-0677">Repeat</keyword>
<evidence type="ECO:0000256" key="5">
    <source>
        <dbReference type="SAM" id="SignalP"/>
    </source>
</evidence>
<dbReference type="EMBL" id="CP046565">
    <property type="protein sequence ID" value="QJD29265.1"/>
    <property type="molecule type" value="Genomic_DNA"/>
</dbReference>
<name>A0A858Q635_9GAMM</name>
<dbReference type="KEGG" id="metu:GNH96_04315"/>
<sequence length="114" mass="11847">MEKLFALFVLMFFSIAAWAEPLDINTATAEEIAATMTGVGKAKAEAIVKEREAHGNFKSVDDLKRVKGIKEGILSKNRDKITVKSDGAASPASAAAATPAPAGTTAPAAVKPPH</sequence>
<evidence type="ECO:0000313" key="6">
    <source>
        <dbReference type="EMBL" id="QJD29265.1"/>
    </source>
</evidence>
<feature type="compositionally biased region" description="Low complexity" evidence="4">
    <location>
        <begin position="87"/>
        <end position="114"/>
    </location>
</feature>
<dbReference type="GO" id="GO:0015628">
    <property type="term" value="P:protein secretion by the type II secretion system"/>
    <property type="evidence" value="ECO:0007669"/>
    <property type="project" value="TreeGrafter"/>
</dbReference>
<evidence type="ECO:0000256" key="4">
    <source>
        <dbReference type="SAM" id="MobiDB-lite"/>
    </source>
</evidence>
<gene>
    <name evidence="6" type="ORF">GNH96_04315</name>
</gene>
<dbReference type="PANTHER" id="PTHR21180:SF32">
    <property type="entry name" value="ENDONUCLEASE_EXONUCLEASE_PHOSPHATASE FAMILY DOMAIN-CONTAINING PROTEIN 1"/>
    <property type="match status" value="1"/>
</dbReference>